<evidence type="ECO:0000313" key="13">
    <source>
        <dbReference type="Proteomes" id="UP000243217"/>
    </source>
</evidence>
<evidence type="ECO:0000256" key="8">
    <source>
        <dbReference type="ARBA" id="ARBA00023136"/>
    </source>
</evidence>
<dbReference type="GO" id="GO:0140359">
    <property type="term" value="F:ABC-type transporter activity"/>
    <property type="evidence" value="ECO:0007669"/>
    <property type="project" value="InterPro"/>
</dbReference>
<evidence type="ECO:0000256" key="9">
    <source>
        <dbReference type="SAM" id="Phobius"/>
    </source>
</evidence>
<proteinExistence type="predicted"/>
<keyword evidence="6 12" id="KW-0067">ATP-binding</keyword>
<dbReference type="InterPro" id="IPR003439">
    <property type="entry name" value="ABC_transporter-like_ATP-bd"/>
</dbReference>
<keyword evidence="2" id="KW-0813">Transport</keyword>
<keyword evidence="3 9" id="KW-0812">Transmembrane</keyword>
<protein>
    <submittedName>
        <fullName evidence="12">ATP-binding Cassette (ABC) Superfamily</fullName>
    </submittedName>
</protein>
<sequence length="620" mass="68826">LMNFTEHVSESSTTVVAEVKAVEALEKKAGGGNLLEKEDRAKGTVTAKTYFLYFGSSGYNGVVVGVSIFTFFTVSQTALAMTDWFMSYWSSHLDLGNNISYGYIYLGCAIVSAILVYGRSMYLLLVAIKCSRSLHTMLLNKVIRAPVPTFFDVTPMGRILNRFSSDLDQTDSQLPYFGLLMLQFLFQIFAVLIVCMISTPWILVVYAPLFYLFFVVQRYYNKTSGELKRLESISRTPVVTLVSETISGLSTIRAFNRTESFLEKQRNALDNYVSLSFLYNCSARWFQMRLDWLSSAVIVGVAFICILTKSSIGMAAAGLTLTYASQLSGFLSRMAMMLNTIENLMTSVERLSHYESLESEEESTIDAVQVSPSWPEKGVIVFESFSMRYREHLDLVLNDITFTVNSGEKVGICGRTGSGKSSLMAALFRMVPSASGAIRIDGISIANVPVSTLRSRLTIIPQDPVLFSGSLRFNLDPAGNASDDELWQVLKQVHLGDSVQSLEDEVAERGTNFSVGQRQLLCIARALLRKSHIVVLDEATANIDLESDRHIQTAIRECFVGITMLIIAHRLDTIADSDLILVLDAGRVVEYDAPKVLLQNSNGAFNKLAKQAHLQLLEQQ</sequence>
<gene>
    <name evidence="12" type="ORF">THRCLA_04440</name>
</gene>
<dbReference type="Pfam" id="PF00005">
    <property type="entry name" value="ABC_tran"/>
    <property type="match status" value="1"/>
</dbReference>
<feature type="transmembrane region" description="Helical" evidence="9">
    <location>
        <begin position="102"/>
        <end position="128"/>
    </location>
</feature>
<dbReference type="AlphaFoldDB" id="A0A1V9ZZ04"/>
<keyword evidence="8 9" id="KW-0472">Membrane</keyword>
<evidence type="ECO:0000256" key="1">
    <source>
        <dbReference type="ARBA" id="ARBA00004128"/>
    </source>
</evidence>
<dbReference type="InterPro" id="IPR044726">
    <property type="entry name" value="ABCC_6TM_D2"/>
</dbReference>
<dbReference type="SUPFAM" id="SSF52540">
    <property type="entry name" value="P-loop containing nucleoside triphosphate hydrolases"/>
    <property type="match status" value="1"/>
</dbReference>
<comment type="subcellular location">
    <subcellularLocation>
        <location evidence="1">Vacuole membrane</location>
        <topology evidence="1">Multi-pass membrane protein</topology>
    </subcellularLocation>
</comment>
<feature type="transmembrane region" description="Helical" evidence="9">
    <location>
        <begin position="58"/>
        <end position="82"/>
    </location>
</feature>
<dbReference type="PROSITE" id="PS50929">
    <property type="entry name" value="ABC_TM1F"/>
    <property type="match status" value="1"/>
</dbReference>
<evidence type="ECO:0000313" key="12">
    <source>
        <dbReference type="EMBL" id="OQS03262.1"/>
    </source>
</evidence>
<accession>A0A1V9ZZ04</accession>
<keyword evidence="13" id="KW-1185">Reference proteome</keyword>
<dbReference type="GO" id="GO:0005524">
    <property type="term" value="F:ATP binding"/>
    <property type="evidence" value="ECO:0007669"/>
    <property type="project" value="UniProtKB-KW"/>
</dbReference>
<dbReference type="PROSITE" id="PS50893">
    <property type="entry name" value="ABC_TRANSPORTER_2"/>
    <property type="match status" value="1"/>
</dbReference>
<evidence type="ECO:0000256" key="6">
    <source>
        <dbReference type="ARBA" id="ARBA00022840"/>
    </source>
</evidence>
<dbReference type="SUPFAM" id="SSF90123">
    <property type="entry name" value="ABC transporter transmembrane region"/>
    <property type="match status" value="1"/>
</dbReference>
<evidence type="ECO:0000256" key="3">
    <source>
        <dbReference type="ARBA" id="ARBA00022692"/>
    </source>
</evidence>
<dbReference type="STRING" id="74557.A0A1V9ZZ04"/>
<dbReference type="GO" id="GO:0016887">
    <property type="term" value="F:ATP hydrolysis activity"/>
    <property type="evidence" value="ECO:0007669"/>
    <property type="project" value="InterPro"/>
</dbReference>
<dbReference type="FunFam" id="3.40.50.300:FF:000163">
    <property type="entry name" value="Multidrug resistance-associated protein member 4"/>
    <property type="match status" value="1"/>
</dbReference>
<dbReference type="InterPro" id="IPR036640">
    <property type="entry name" value="ABC1_TM_sf"/>
</dbReference>
<keyword evidence="7 9" id="KW-1133">Transmembrane helix</keyword>
<dbReference type="SMART" id="SM00382">
    <property type="entry name" value="AAA"/>
    <property type="match status" value="1"/>
</dbReference>
<feature type="transmembrane region" description="Helical" evidence="9">
    <location>
        <begin position="292"/>
        <end position="317"/>
    </location>
</feature>
<dbReference type="InterPro" id="IPR050173">
    <property type="entry name" value="ABC_transporter_C-like"/>
</dbReference>
<dbReference type="PANTHER" id="PTHR24223:SF443">
    <property type="entry name" value="MULTIDRUG-RESISTANCE LIKE PROTEIN 1, ISOFORM I"/>
    <property type="match status" value="1"/>
</dbReference>
<evidence type="ECO:0000256" key="7">
    <source>
        <dbReference type="ARBA" id="ARBA00022989"/>
    </source>
</evidence>
<organism evidence="12 13">
    <name type="scientific">Thraustotheca clavata</name>
    <dbReference type="NCBI Taxonomy" id="74557"/>
    <lineage>
        <taxon>Eukaryota</taxon>
        <taxon>Sar</taxon>
        <taxon>Stramenopiles</taxon>
        <taxon>Oomycota</taxon>
        <taxon>Saprolegniomycetes</taxon>
        <taxon>Saprolegniales</taxon>
        <taxon>Achlyaceae</taxon>
        <taxon>Thraustotheca</taxon>
    </lineage>
</organism>
<dbReference type="EMBL" id="JNBS01000947">
    <property type="protein sequence ID" value="OQS03262.1"/>
    <property type="molecule type" value="Genomic_DNA"/>
</dbReference>
<dbReference type="InterPro" id="IPR027417">
    <property type="entry name" value="P-loop_NTPase"/>
</dbReference>
<feature type="domain" description="ABC transmembrane type-1" evidence="11">
    <location>
        <begin position="68"/>
        <end position="343"/>
    </location>
</feature>
<evidence type="ECO:0000256" key="4">
    <source>
        <dbReference type="ARBA" id="ARBA00022737"/>
    </source>
</evidence>
<dbReference type="Gene3D" id="1.20.1560.10">
    <property type="entry name" value="ABC transporter type 1, transmembrane domain"/>
    <property type="match status" value="1"/>
</dbReference>
<feature type="non-terminal residue" evidence="12">
    <location>
        <position position="1"/>
    </location>
</feature>
<dbReference type="OrthoDB" id="6500128at2759"/>
<dbReference type="Pfam" id="PF00664">
    <property type="entry name" value="ABC_membrane"/>
    <property type="match status" value="1"/>
</dbReference>
<name>A0A1V9ZZ04_9STRA</name>
<evidence type="ECO:0000259" key="10">
    <source>
        <dbReference type="PROSITE" id="PS50893"/>
    </source>
</evidence>
<dbReference type="PANTHER" id="PTHR24223">
    <property type="entry name" value="ATP-BINDING CASSETTE SUB-FAMILY C"/>
    <property type="match status" value="1"/>
</dbReference>
<dbReference type="InterPro" id="IPR011527">
    <property type="entry name" value="ABC1_TM_dom"/>
</dbReference>
<evidence type="ECO:0000256" key="5">
    <source>
        <dbReference type="ARBA" id="ARBA00022741"/>
    </source>
</evidence>
<dbReference type="Proteomes" id="UP000243217">
    <property type="component" value="Unassembled WGS sequence"/>
</dbReference>
<feature type="transmembrane region" description="Helical" evidence="9">
    <location>
        <begin position="200"/>
        <end position="220"/>
    </location>
</feature>
<comment type="caution">
    <text evidence="12">The sequence shown here is derived from an EMBL/GenBank/DDBJ whole genome shotgun (WGS) entry which is preliminary data.</text>
</comment>
<dbReference type="FunFam" id="1.20.1560.10:FF:000063">
    <property type="entry name" value="Multidrug resistance protein ABC transporter"/>
    <property type="match status" value="1"/>
</dbReference>
<dbReference type="InterPro" id="IPR003593">
    <property type="entry name" value="AAA+_ATPase"/>
</dbReference>
<evidence type="ECO:0000256" key="2">
    <source>
        <dbReference type="ARBA" id="ARBA00022448"/>
    </source>
</evidence>
<dbReference type="Gene3D" id="3.40.50.300">
    <property type="entry name" value="P-loop containing nucleotide triphosphate hydrolases"/>
    <property type="match status" value="1"/>
</dbReference>
<dbReference type="PROSITE" id="PS00211">
    <property type="entry name" value="ABC_TRANSPORTER_1"/>
    <property type="match status" value="1"/>
</dbReference>
<dbReference type="CDD" id="cd03244">
    <property type="entry name" value="ABCC_MRP_domain2"/>
    <property type="match status" value="1"/>
</dbReference>
<dbReference type="InterPro" id="IPR017871">
    <property type="entry name" value="ABC_transporter-like_CS"/>
</dbReference>
<feature type="domain" description="ABC transporter" evidence="10">
    <location>
        <begin position="380"/>
        <end position="610"/>
    </location>
</feature>
<evidence type="ECO:0000259" key="11">
    <source>
        <dbReference type="PROSITE" id="PS50929"/>
    </source>
</evidence>
<keyword evidence="4" id="KW-0677">Repeat</keyword>
<dbReference type="CDD" id="cd18580">
    <property type="entry name" value="ABC_6TM_ABCC_D2"/>
    <property type="match status" value="1"/>
</dbReference>
<dbReference type="GO" id="GO:0005774">
    <property type="term" value="C:vacuolar membrane"/>
    <property type="evidence" value="ECO:0007669"/>
    <property type="project" value="UniProtKB-SubCell"/>
</dbReference>
<reference evidence="12 13" key="1">
    <citation type="journal article" date="2014" name="Genome Biol. Evol.">
        <title>The secreted proteins of Achlya hypogyna and Thraustotheca clavata identify the ancestral oomycete secretome and reveal gene acquisitions by horizontal gene transfer.</title>
        <authorList>
            <person name="Misner I."/>
            <person name="Blouin N."/>
            <person name="Leonard G."/>
            <person name="Richards T.A."/>
            <person name="Lane C.E."/>
        </authorList>
    </citation>
    <scope>NUCLEOTIDE SEQUENCE [LARGE SCALE GENOMIC DNA]</scope>
    <source>
        <strain evidence="12 13">ATCC 34112</strain>
    </source>
</reference>
<keyword evidence="5" id="KW-0547">Nucleotide-binding</keyword>